<evidence type="ECO:0000256" key="1">
    <source>
        <dbReference type="SAM" id="MobiDB-lite"/>
    </source>
</evidence>
<accession>A0ABW4XDN9</accession>
<sequence length="461" mass="50897">MTVGTRLRIVVSGLCVTYPYGGVFWDYMQYVLGLHLLGHDVLYLEDTGRWAYDPRGGTFVEGARDNVQRVSSWIEDLTPELEGRWFVRDAAGNEYGAPSGRQATAFCRSADVFIHLSASCWMRDEYYEPPVVLFLDTDPMYTHSWVYSDPEDGSRPQPLERYLRHTHFATFGENTGAEDCLLPSAGVSWIPTRQPIVGGRLRDVAGRAATRPVATTVASWEPHEGGPRFAGRRYHGKSVEFESFIGLPERSPLPLELALSGLPPVETLRARGWLVRDAGAVSSTPHEYARYLATSFAEWSVAKNAYVAARTGWFSCRSACYLALGVPVVVQNTGFDEHLPHGDGLVPFSDLDSAAEGLLRVRTDHAAHRRAARAVADDYFSYEKVLPRLLDALSSVPPTDLSRLRTVRQDRRHGEPDAAASVRGTAPDRHDTNSRPVRPVAGTSVPGGDGQQPMRSPTSGR</sequence>
<dbReference type="SUPFAM" id="SSF53756">
    <property type="entry name" value="UDP-Glycosyltransferase/glycogen phosphorylase"/>
    <property type="match status" value="1"/>
</dbReference>
<name>A0ABW4XDN9_9ACTN</name>
<protein>
    <recommendedName>
        <fullName evidence="4">Glycosyltransferase family 1 protein</fullName>
    </recommendedName>
</protein>
<keyword evidence="3" id="KW-1185">Reference proteome</keyword>
<comment type="caution">
    <text evidence="2">The sequence shown here is derived from an EMBL/GenBank/DDBJ whole genome shotgun (WGS) entry which is preliminary data.</text>
</comment>
<organism evidence="2 3">
    <name type="scientific">Blastococcus deserti</name>
    <dbReference type="NCBI Taxonomy" id="2259033"/>
    <lineage>
        <taxon>Bacteria</taxon>
        <taxon>Bacillati</taxon>
        <taxon>Actinomycetota</taxon>
        <taxon>Actinomycetes</taxon>
        <taxon>Geodermatophilales</taxon>
        <taxon>Geodermatophilaceae</taxon>
        <taxon>Blastococcus</taxon>
    </lineage>
</organism>
<feature type="region of interest" description="Disordered" evidence="1">
    <location>
        <begin position="401"/>
        <end position="461"/>
    </location>
</feature>
<dbReference type="Proteomes" id="UP001597402">
    <property type="component" value="Unassembled WGS sequence"/>
</dbReference>
<evidence type="ECO:0000313" key="2">
    <source>
        <dbReference type="EMBL" id="MFD2093547.1"/>
    </source>
</evidence>
<reference evidence="3" key="1">
    <citation type="journal article" date="2019" name="Int. J. Syst. Evol. Microbiol.">
        <title>The Global Catalogue of Microorganisms (GCM) 10K type strain sequencing project: providing services to taxonomists for standard genome sequencing and annotation.</title>
        <authorList>
            <consortium name="The Broad Institute Genomics Platform"/>
            <consortium name="The Broad Institute Genome Sequencing Center for Infectious Disease"/>
            <person name="Wu L."/>
            <person name="Ma J."/>
        </authorList>
    </citation>
    <scope>NUCLEOTIDE SEQUENCE [LARGE SCALE GENOMIC DNA]</scope>
    <source>
        <strain evidence="3">JCM 3338</strain>
    </source>
</reference>
<dbReference type="EMBL" id="JBHUHP010000022">
    <property type="protein sequence ID" value="MFD2093547.1"/>
    <property type="molecule type" value="Genomic_DNA"/>
</dbReference>
<proteinExistence type="predicted"/>
<gene>
    <name evidence="2" type="ORF">ACFSHS_18460</name>
</gene>
<evidence type="ECO:0008006" key="4">
    <source>
        <dbReference type="Google" id="ProtNLM"/>
    </source>
</evidence>
<feature type="compositionally biased region" description="Basic and acidic residues" evidence="1">
    <location>
        <begin position="407"/>
        <end position="416"/>
    </location>
</feature>
<dbReference type="RefSeq" id="WP_376879242.1">
    <property type="nucleotide sequence ID" value="NZ_JBHUHP010000022.1"/>
</dbReference>
<evidence type="ECO:0000313" key="3">
    <source>
        <dbReference type="Proteomes" id="UP001597402"/>
    </source>
</evidence>